<accession>A0A699Z6J7</accession>
<protein>
    <submittedName>
        <fullName evidence="1">Chaperone protein</fullName>
    </submittedName>
</protein>
<dbReference type="AlphaFoldDB" id="A0A699Z6J7"/>
<organism evidence="1 2">
    <name type="scientific">Haematococcus lacustris</name>
    <name type="common">Green alga</name>
    <name type="synonym">Haematococcus pluvialis</name>
    <dbReference type="NCBI Taxonomy" id="44745"/>
    <lineage>
        <taxon>Eukaryota</taxon>
        <taxon>Viridiplantae</taxon>
        <taxon>Chlorophyta</taxon>
        <taxon>core chlorophytes</taxon>
        <taxon>Chlorophyceae</taxon>
        <taxon>CS clade</taxon>
        <taxon>Chlamydomonadales</taxon>
        <taxon>Haematococcaceae</taxon>
        <taxon>Haematococcus</taxon>
    </lineage>
</organism>
<dbReference type="PANTHER" id="PTHR14187">
    <property type="entry name" value="ALPHA KINASE/ELONGATION FACTOR 2 KINASE"/>
    <property type="match status" value="1"/>
</dbReference>
<dbReference type="InterPro" id="IPR043129">
    <property type="entry name" value="ATPase_NBD"/>
</dbReference>
<evidence type="ECO:0000313" key="1">
    <source>
        <dbReference type="EMBL" id="GFH17731.1"/>
    </source>
</evidence>
<reference evidence="1 2" key="1">
    <citation type="submission" date="2020-02" db="EMBL/GenBank/DDBJ databases">
        <title>Draft genome sequence of Haematococcus lacustris strain NIES-144.</title>
        <authorList>
            <person name="Morimoto D."/>
            <person name="Nakagawa S."/>
            <person name="Yoshida T."/>
            <person name="Sawayama S."/>
        </authorList>
    </citation>
    <scope>NUCLEOTIDE SEQUENCE [LARGE SCALE GENOMIC DNA]</scope>
    <source>
        <strain evidence="1 2">NIES-144</strain>
    </source>
</reference>
<feature type="non-terminal residue" evidence="1">
    <location>
        <position position="1"/>
    </location>
</feature>
<dbReference type="PANTHER" id="PTHR14187:SF5">
    <property type="entry name" value="HEAT SHOCK 70 KDA PROTEIN 12A"/>
    <property type="match status" value="1"/>
</dbReference>
<keyword evidence="2" id="KW-1185">Reference proteome</keyword>
<sequence length="121" mass="12843">MTDDDLANLVVEQGSDSDVLLSSHTMSLLFEQPVQEICALAVSQLEAAAQEEGTGPCSMVLLVGGFARSAYLQAKVRAALLPTGLAMDLVVPPTPHAAVLEGAVTYGRCPELIHARRRRLT</sequence>
<dbReference type="Proteomes" id="UP000485058">
    <property type="component" value="Unassembled WGS sequence"/>
</dbReference>
<dbReference type="EMBL" id="BLLF01001192">
    <property type="protein sequence ID" value="GFH17731.1"/>
    <property type="molecule type" value="Genomic_DNA"/>
</dbReference>
<evidence type="ECO:0000313" key="2">
    <source>
        <dbReference type="Proteomes" id="UP000485058"/>
    </source>
</evidence>
<name>A0A699Z6J7_HAELA</name>
<proteinExistence type="predicted"/>
<comment type="caution">
    <text evidence="1">The sequence shown here is derived from an EMBL/GenBank/DDBJ whole genome shotgun (WGS) entry which is preliminary data.</text>
</comment>
<feature type="non-terminal residue" evidence="1">
    <location>
        <position position="121"/>
    </location>
</feature>
<gene>
    <name evidence="1" type="ORF">HaLaN_14423</name>
</gene>
<dbReference type="SUPFAM" id="SSF53067">
    <property type="entry name" value="Actin-like ATPase domain"/>
    <property type="match status" value="1"/>
</dbReference>